<sequence length="356" mass="37034">MIRRTVVVATLSVTACAGPADPGPADPGAAVTVRVIDVGPGLCTITTAPSASGPRHMVYDAGHWFGGLCLDAVDRIVGTAGVDLMIISHSDGDHLGDAEEIIEAHDVRAMIRTGDSRHGANLDSMVFAIGREVTAIGAMDRSLATQPITPGETLALGDATLTLLHGLNDWTASSLSDAESNNAISIVVRLDYNGGSVLFSGDVIGRRLDEPAPNACRDAEEMMVNRHTPGTATSLDSDVIIAPHHGGNNGSSTCFINAVSPSAVVFSAGHQYLHPTVGAAGRYLAANVRPDSLFRTDLGDDEDPDDPPSHPDAEHWEPGGATNCADARGDDEIEIHIDATGAVTVRYVTMSTTDCS</sequence>
<evidence type="ECO:0000313" key="3">
    <source>
        <dbReference type="EMBL" id="SVA73872.1"/>
    </source>
</evidence>
<accession>A0A381YB74</accession>
<feature type="region of interest" description="Disordered" evidence="1">
    <location>
        <begin position="295"/>
        <end position="321"/>
    </location>
</feature>
<dbReference type="InterPro" id="IPR052159">
    <property type="entry name" value="Competence_DNA_uptake"/>
</dbReference>
<dbReference type="PROSITE" id="PS51257">
    <property type="entry name" value="PROKAR_LIPOPROTEIN"/>
    <property type="match status" value="1"/>
</dbReference>
<feature type="compositionally biased region" description="Basic and acidic residues" evidence="1">
    <location>
        <begin position="307"/>
        <end position="317"/>
    </location>
</feature>
<name>A0A381YB74_9ZZZZ</name>
<protein>
    <recommendedName>
        <fullName evidence="2">Metallo-beta-lactamase domain-containing protein</fullName>
    </recommendedName>
</protein>
<dbReference type="AlphaFoldDB" id="A0A381YB74"/>
<dbReference type="SUPFAM" id="SSF56281">
    <property type="entry name" value="Metallo-hydrolase/oxidoreductase"/>
    <property type="match status" value="1"/>
</dbReference>
<gene>
    <name evidence="3" type="ORF">METZ01_LOCUS126726</name>
</gene>
<evidence type="ECO:0000259" key="2">
    <source>
        <dbReference type="Pfam" id="PF00753"/>
    </source>
</evidence>
<dbReference type="InterPro" id="IPR001279">
    <property type="entry name" value="Metallo-B-lactamas"/>
</dbReference>
<reference evidence="3" key="1">
    <citation type="submission" date="2018-05" db="EMBL/GenBank/DDBJ databases">
        <authorList>
            <person name="Lanie J.A."/>
            <person name="Ng W.-L."/>
            <person name="Kazmierczak K.M."/>
            <person name="Andrzejewski T.M."/>
            <person name="Davidsen T.M."/>
            <person name="Wayne K.J."/>
            <person name="Tettelin H."/>
            <person name="Glass J.I."/>
            <person name="Rusch D."/>
            <person name="Podicherti R."/>
            <person name="Tsui H.-C.T."/>
            <person name="Winkler M.E."/>
        </authorList>
    </citation>
    <scope>NUCLEOTIDE SEQUENCE</scope>
</reference>
<dbReference type="PANTHER" id="PTHR30619:SF1">
    <property type="entry name" value="RECOMBINATION PROTEIN 2"/>
    <property type="match status" value="1"/>
</dbReference>
<feature type="domain" description="Metallo-beta-lactamase" evidence="2">
    <location>
        <begin position="78"/>
        <end position="270"/>
    </location>
</feature>
<dbReference type="EMBL" id="UINC01017734">
    <property type="protein sequence ID" value="SVA73872.1"/>
    <property type="molecule type" value="Genomic_DNA"/>
</dbReference>
<dbReference type="Gene3D" id="3.60.15.10">
    <property type="entry name" value="Ribonuclease Z/Hydroxyacylglutathione hydrolase-like"/>
    <property type="match status" value="1"/>
</dbReference>
<dbReference type="PANTHER" id="PTHR30619">
    <property type="entry name" value="DNA INTERNALIZATION/COMPETENCE PROTEIN COMEC/REC2"/>
    <property type="match status" value="1"/>
</dbReference>
<evidence type="ECO:0000256" key="1">
    <source>
        <dbReference type="SAM" id="MobiDB-lite"/>
    </source>
</evidence>
<proteinExistence type="predicted"/>
<organism evidence="3">
    <name type="scientific">marine metagenome</name>
    <dbReference type="NCBI Taxonomy" id="408172"/>
    <lineage>
        <taxon>unclassified sequences</taxon>
        <taxon>metagenomes</taxon>
        <taxon>ecological metagenomes</taxon>
    </lineage>
</organism>
<dbReference type="InterPro" id="IPR036866">
    <property type="entry name" value="RibonucZ/Hydroxyglut_hydro"/>
</dbReference>
<dbReference type="Pfam" id="PF00753">
    <property type="entry name" value="Lactamase_B"/>
    <property type="match status" value="1"/>
</dbReference>